<keyword evidence="7" id="KW-0732">Signal</keyword>
<evidence type="ECO:0000313" key="10">
    <source>
        <dbReference type="Proteomes" id="UP000075473"/>
    </source>
</evidence>
<dbReference type="RefSeq" id="WP_062250999.1">
    <property type="nucleotide sequence ID" value="NZ_LHZA01000157.1"/>
</dbReference>
<feature type="chain" id="PRO_5007551944" description="Peptidase M48 domain-containing protein" evidence="7">
    <location>
        <begin position="25"/>
        <end position="495"/>
    </location>
</feature>
<evidence type="ECO:0000256" key="3">
    <source>
        <dbReference type="ARBA" id="ARBA00022723"/>
    </source>
</evidence>
<protein>
    <recommendedName>
        <fullName evidence="8">Peptidase M48 domain-containing protein</fullName>
    </recommendedName>
</protein>
<dbReference type="EMBL" id="LHZA01000157">
    <property type="protein sequence ID" value="KXU91647.1"/>
    <property type="molecule type" value="Genomic_DNA"/>
</dbReference>
<keyword evidence="2" id="KW-0645">Protease</keyword>
<evidence type="ECO:0000256" key="5">
    <source>
        <dbReference type="ARBA" id="ARBA00022833"/>
    </source>
</evidence>
<dbReference type="PATRIC" id="fig|178900.5.peg.336"/>
<dbReference type="InterPro" id="IPR051156">
    <property type="entry name" value="Mito/Outer_Membr_Metalloprot"/>
</dbReference>
<organism evidence="9 10">
    <name type="scientific">Acetobacter cerevisiae</name>
    <dbReference type="NCBI Taxonomy" id="178900"/>
    <lineage>
        <taxon>Bacteria</taxon>
        <taxon>Pseudomonadati</taxon>
        <taxon>Pseudomonadota</taxon>
        <taxon>Alphaproteobacteria</taxon>
        <taxon>Acetobacterales</taxon>
        <taxon>Acetobacteraceae</taxon>
        <taxon>Acetobacter</taxon>
    </lineage>
</organism>
<feature type="domain" description="Peptidase M48" evidence="8">
    <location>
        <begin position="72"/>
        <end position="306"/>
    </location>
</feature>
<dbReference type="CDD" id="cd07324">
    <property type="entry name" value="M48C_Oma1-like"/>
    <property type="match status" value="1"/>
</dbReference>
<name>A0A149Q3A1_9PROT</name>
<dbReference type="GO" id="GO:0016020">
    <property type="term" value="C:membrane"/>
    <property type="evidence" value="ECO:0007669"/>
    <property type="project" value="TreeGrafter"/>
</dbReference>
<evidence type="ECO:0000256" key="6">
    <source>
        <dbReference type="ARBA" id="ARBA00023049"/>
    </source>
</evidence>
<dbReference type="GO" id="GO:0004222">
    <property type="term" value="F:metalloendopeptidase activity"/>
    <property type="evidence" value="ECO:0007669"/>
    <property type="project" value="InterPro"/>
</dbReference>
<feature type="signal peptide" evidence="7">
    <location>
        <begin position="1"/>
        <end position="24"/>
    </location>
</feature>
<evidence type="ECO:0000256" key="4">
    <source>
        <dbReference type="ARBA" id="ARBA00022801"/>
    </source>
</evidence>
<keyword evidence="3" id="KW-0479">Metal-binding</keyword>
<evidence type="ECO:0000313" key="9">
    <source>
        <dbReference type="EMBL" id="KXU91647.1"/>
    </source>
</evidence>
<dbReference type="Proteomes" id="UP000075473">
    <property type="component" value="Unassembled WGS sequence"/>
</dbReference>
<dbReference type="Pfam" id="PF01435">
    <property type="entry name" value="Peptidase_M48"/>
    <property type="match status" value="1"/>
</dbReference>
<dbReference type="GO" id="GO:0046872">
    <property type="term" value="F:metal ion binding"/>
    <property type="evidence" value="ECO:0007669"/>
    <property type="project" value="UniProtKB-KW"/>
</dbReference>
<comment type="caution">
    <text evidence="9">The sequence shown here is derived from an EMBL/GenBank/DDBJ whole genome shotgun (WGS) entry which is preliminary data.</text>
</comment>
<comment type="cofactor">
    <cofactor evidence="1">
        <name>Zn(2+)</name>
        <dbReference type="ChEBI" id="CHEBI:29105"/>
    </cofactor>
</comment>
<dbReference type="GO" id="GO:0051603">
    <property type="term" value="P:proteolysis involved in protein catabolic process"/>
    <property type="evidence" value="ECO:0007669"/>
    <property type="project" value="TreeGrafter"/>
</dbReference>
<dbReference type="PANTHER" id="PTHR22726">
    <property type="entry name" value="METALLOENDOPEPTIDASE OMA1"/>
    <property type="match status" value="1"/>
</dbReference>
<evidence type="ECO:0000256" key="7">
    <source>
        <dbReference type="SAM" id="SignalP"/>
    </source>
</evidence>
<evidence type="ECO:0000256" key="2">
    <source>
        <dbReference type="ARBA" id="ARBA00022670"/>
    </source>
</evidence>
<evidence type="ECO:0000259" key="8">
    <source>
        <dbReference type="Pfam" id="PF01435"/>
    </source>
</evidence>
<reference evidence="9 10" key="1">
    <citation type="submission" date="2015-06" db="EMBL/GenBank/DDBJ databases">
        <title>Improved classification and identification of acetic acid bacteria using matrix-assisted laser desorption/ionization time-of-flight mass spectrometry; Gluconobacter nephelii and Gluconobacter uchimurae are later heterotypic synonyms of Gluconobacter japonicus and Gluconobacter oxydans, respectively.</title>
        <authorList>
            <person name="Li L."/>
            <person name="Cleenwerck I."/>
            <person name="De Vuyst L."/>
            <person name="Vandamme P."/>
        </authorList>
    </citation>
    <scope>NUCLEOTIDE SEQUENCE [LARGE SCALE GENOMIC DNA]</scope>
    <source>
        <strain evidence="9 10">LMG 1625</strain>
    </source>
</reference>
<evidence type="ECO:0000256" key="1">
    <source>
        <dbReference type="ARBA" id="ARBA00001947"/>
    </source>
</evidence>
<dbReference type="PANTHER" id="PTHR22726:SF1">
    <property type="entry name" value="METALLOENDOPEPTIDASE OMA1, MITOCHONDRIAL"/>
    <property type="match status" value="1"/>
</dbReference>
<keyword evidence="4" id="KW-0378">Hydrolase</keyword>
<gene>
    <name evidence="9" type="ORF">AD928_12985</name>
</gene>
<dbReference type="AlphaFoldDB" id="A0A149Q3A1"/>
<accession>A0A149Q3A1</accession>
<keyword evidence="5" id="KW-0862">Zinc</keyword>
<dbReference type="Gene3D" id="3.30.2010.10">
    <property type="entry name" value="Metalloproteases ('zincins'), catalytic domain"/>
    <property type="match status" value="1"/>
</dbReference>
<sequence>MRSLKTALLLSIFSGFLLSGTALAAPDIPSKGTYLAVLKDDVTYETVDEGPELLDPNNKYVMGVISDPYTVGYLKSITEKLLAGWPYTRPRLDVYIQPSSQFNSDATAGGALVFTTGMLDFLATHPDFQSEDCLAFVVAHELAHVLLNHPTDIRHSKSAMNRTNGALQVMATVARVAKSVNQQASLAYLADTGLVDMTQEYVFPIWQRDQEVQADTLAIDLMAKAGYSVDKALTVLEIFKQQEQAAHDKQLEADHNFFKNVGEMADPVNGFIQQGLGWIGRNVKNGINDLADTHPSGAKRLKKARSYINREYDDQDAQITQAPFQKFISNPAYQHLIADVGVLNTVQTQELAQKTDPSHAASAKEELMELKTLRSPAAINSQYAFYLKMAASVAEGQGAKYVPLLKKAYDRPDVTEDIAKLYAASLAQRKQYPQALATYEDIQTRFHDDEMYAYRIKVTKEQDSKAGTAGLMVRCLATGDDDVKTLCSAAQDGKL</sequence>
<dbReference type="InterPro" id="IPR001915">
    <property type="entry name" value="Peptidase_M48"/>
</dbReference>
<keyword evidence="6" id="KW-0482">Metalloprotease</keyword>
<proteinExistence type="predicted"/>